<dbReference type="Gene3D" id="2.60.40.2080">
    <property type="match status" value="1"/>
</dbReference>
<dbReference type="RefSeq" id="WP_021693405.1">
    <property type="nucleotide sequence ID" value="NZ_BATB01000012.1"/>
</dbReference>
<dbReference type="AlphaFoldDB" id="U2YK58"/>
<protein>
    <submittedName>
        <fullName evidence="2">ATP synthase protein I</fullName>
    </submittedName>
</protein>
<sequence>MMQHIQGNFGIDQGEVMPFSHFENDGPMWSGTGEREVCHRVTFAVPFARPPVVHVSVTMWDLAAEVAARLDIRSQKIDQEGFTLRVGTWSDSRIARLRVSWLAFGACRDDDMWEIG</sequence>
<name>U2YK58_9RHOB</name>
<comment type="caution">
    <text evidence="2">The sequence shown here is derived from an EMBL/GenBank/DDBJ whole genome shotgun (WGS) entry which is preliminary data.</text>
</comment>
<dbReference type="Pfam" id="PF09458">
    <property type="entry name" value="H_lectin"/>
    <property type="match status" value="1"/>
</dbReference>
<feature type="domain" description="H-type lectin" evidence="1">
    <location>
        <begin position="40"/>
        <end position="104"/>
    </location>
</feature>
<accession>U2YK58</accession>
<dbReference type="OrthoDB" id="7658568at2"/>
<dbReference type="STRING" id="1337093.MBELCI_1353"/>
<dbReference type="eggNOG" id="ENOG5032SUT">
    <property type="taxonomic scope" value="Bacteria"/>
</dbReference>
<dbReference type="EMBL" id="BATB01000012">
    <property type="protein sequence ID" value="GAD55301.1"/>
    <property type="molecule type" value="Genomic_DNA"/>
</dbReference>
<reference evidence="2" key="1">
    <citation type="journal article" date="2013" name="Genome Announc.">
        <title>Draft Genome Sequence of Loktanella cinnabarina LL-001T, Isolated from Deep-Sea Floor Sediment.</title>
        <authorList>
            <person name="Nishi S."/>
            <person name="Tsubouchi T."/>
            <person name="Takaki Y."/>
            <person name="Koyanagi R."/>
            <person name="Satoh N."/>
            <person name="Maruyama T."/>
            <person name="Hatada Y."/>
        </authorList>
    </citation>
    <scope>NUCLEOTIDE SEQUENCE [LARGE SCALE GENOMIC DNA]</scope>
    <source>
        <strain evidence="2">LL-001</strain>
    </source>
</reference>
<dbReference type="GO" id="GO:0030246">
    <property type="term" value="F:carbohydrate binding"/>
    <property type="evidence" value="ECO:0007669"/>
    <property type="project" value="InterPro"/>
</dbReference>
<gene>
    <name evidence="2" type="ORF">MBELCI_1353</name>
</gene>
<evidence type="ECO:0000313" key="2">
    <source>
        <dbReference type="EMBL" id="GAD55301.1"/>
    </source>
</evidence>
<dbReference type="SUPFAM" id="SSF141086">
    <property type="entry name" value="Agglutinin HPA-like"/>
    <property type="match status" value="1"/>
</dbReference>
<proteinExistence type="predicted"/>
<organism evidence="2 3">
    <name type="scientific">Limimaricola cinnabarinus LL-001</name>
    <dbReference type="NCBI Taxonomy" id="1337093"/>
    <lineage>
        <taxon>Bacteria</taxon>
        <taxon>Pseudomonadati</taxon>
        <taxon>Pseudomonadota</taxon>
        <taxon>Alphaproteobacteria</taxon>
        <taxon>Rhodobacterales</taxon>
        <taxon>Paracoccaceae</taxon>
        <taxon>Limimaricola</taxon>
    </lineage>
</organism>
<keyword evidence="3" id="KW-1185">Reference proteome</keyword>
<evidence type="ECO:0000313" key="3">
    <source>
        <dbReference type="Proteomes" id="UP000016566"/>
    </source>
</evidence>
<dbReference type="InterPro" id="IPR019019">
    <property type="entry name" value="H-type_lectin_domain"/>
</dbReference>
<dbReference type="Proteomes" id="UP000016566">
    <property type="component" value="Unassembled WGS sequence"/>
</dbReference>
<evidence type="ECO:0000259" key="1">
    <source>
        <dbReference type="Pfam" id="PF09458"/>
    </source>
</evidence>
<dbReference type="GO" id="GO:0007155">
    <property type="term" value="P:cell adhesion"/>
    <property type="evidence" value="ECO:0007669"/>
    <property type="project" value="InterPro"/>
</dbReference>
<dbReference type="InterPro" id="IPR037221">
    <property type="entry name" value="H-type_lectin_dom_sf"/>
</dbReference>